<accession>A0A0E9R1K8</accession>
<organism evidence="1">
    <name type="scientific">Anguilla anguilla</name>
    <name type="common">European freshwater eel</name>
    <name type="synonym">Muraena anguilla</name>
    <dbReference type="NCBI Taxonomy" id="7936"/>
    <lineage>
        <taxon>Eukaryota</taxon>
        <taxon>Metazoa</taxon>
        <taxon>Chordata</taxon>
        <taxon>Craniata</taxon>
        <taxon>Vertebrata</taxon>
        <taxon>Euteleostomi</taxon>
        <taxon>Actinopterygii</taxon>
        <taxon>Neopterygii</taxon>
        <taxon>Teleostei</taxon>
        <taxon>Anguilliformes</taxon>
        <taxon>Anguillidae</taxon>
        <taxon>Anguilla</taxon>
    </lineage>
</organism>
<dbReference type="AlphaFoldDB" id="A0A0E9R1K8"/>
<evidence type="ECO:0000313" key="1">
    <source>
        <dbReference type="EMBL" id="JAH22994.1"/>
    </source>
</evidence>
<reference evidence="1" key="2">
    <citation type="journal article" date="2015" name="Fish Shellfish Immunol.">
        <title>Early steps in the European eel (Anguilla anguilla)-Vibrio vulnificus interaction in the gills: Role of the RtxA13 toxin.</title>
        <authorList>
            <person name="Callol A."/>
            <person name="Pajuelo D."/>
            <person name="Ebbesson L."/>
            <person name="Teles M."/>
            <person name="MacKenzie S."/>
            <person name="Amaro C."/>
        </authorList>
    </citation>
    <scope>NUCLEOTIDE SEQUENCE</scope>
</reference>
<sequence length="32" mass="3889">MWLICVSFQSQCWAVFEMHQNTLCTRECSLHR</sequence>
<protein>
    <submittedName>
        <fullName evidence="1">Uncharacterized protein</fullName>
    </submittedName>
</protein>
<name>A0A0E9R1K8_ANGAN</name>
<dbReference type="EMBL" id="GBXM01085583">
    <property type="protein sequence ID" value="JAH22994.1"/>
    <property type="molecule type" value="Transcribed_RNA"/>
</dbReference>
<proteinExistence type="predicted"/>
<reference evidence="1" key="1">
    <citation type="submission" date="2014-11" db="EMBL/GenBank/DDBJ databases">
        <authorList>
            <person name="Amaro Gonzalez C."/>
        </authorList>
    </citation>
    <scope>NUCLEOTIDE SEQUENCE</scope>
</reference>